<sequence>MVFPGSSVGYLCVVIIDVVSRPRPPGRASVCAGAPPLPTPIRSSAARLMRRRRHRAATTWIGRVTTAVVSLATAQSPQRLTSLSPGLELRQANSFGTVAPDRRSNPCAFDRWVSAPASDRQLDP</sequence>
<organism evidence="1">
    <name type="scientific">bioreactor metagenome</name>
    <dbReference type="NCBI Taxonomy" id="1076179"/>
    <lineage>
        <taxon>unclassified sequences</taxon>
        <taxon>metagenomes</taxon>
        <taxon>ecological metagenomes</taxon>
    </lineage>
</organism>
<proteinExistence type="predicted"/>
<accession>A0A645JGJ7</accession>
<reference evidence="1" key="1">
    <citation type="submission" date="2019-08" db="EMBL/GenBank/DDBJ databases">
        <authorList>
            <person name="Kucharzyk K."/>
            <person name="Murdoch R.W."/>
            <person name="Higgins S."/>
            <person name="Loffler F."/>
        </authorList>
    </citation>
    <scope>NUCLEOTIDE SEQUENCE</scope>
</reference>
<evidence type="ECO:0000313" key="1">
    <source>
        <dbReference type="EMBL" id="MPN62805.1"/>
    </source>
</evidence>
<name>A0A645JGJ7_9ZZZZ</name>
<dbReference type="EMBL" id="VSSQ01141369">
    <property type="protein sequence ID" value="MPN62805.1"/>
    <property type="molecule type" value="Genomic_DNA"/>
</dbReference>
<comment type="caution">
    <text evidence="1">The sequence shown here is derived from an EMBL/GenBank/DDBJ whole genome shotgun (WGS) entry which is preliminary data.</text>
</comment>
<protein>
    <submittedName>
        <fullName evidence="1">Uncharacterized protein</fullName>
    </submittedName>
</protein>
<dbReference type="AlphaFoldDB" id="A0A645JGJ7"/>
<gene>
    <name evidence="1" type="ORF">SDC9_210558</name>
</gene>